<sequence>MRTSTLFVGSVCAVSLASAQVRLPFTRQSRSPAGTNVQTRSAAAAAVAAEGPGGGRRSLPSVDFSVDNWQYVVNVTVGTPPQDMSLRLSILESASWVPNRAKCADSLPYDDYTLTYASQAEKPSCEYGAFDPIASSTYVSRDTASFSSWDISDMVRGDWASDTLSIPGATLPNLTMGLVPSAENFVGVLGLGFNVSRDLWSASTDPPTVLERLLEDGHIKSTAYSLWLDDDDDDDNDDDYGSPKSGHLLLGAVDKSKFEGPLLRFPTWSSQGRVSKYRERIFDATLYSVNGNNSPLGAPQPLGQEVLLQNVDAVLIIVRLEPQSVFSVLPDALARDIWALAGATWNTDFYAGVIPCAAAGTLTGSIGIRLYGSQGPVLVVALADLVVPADVWAYSLRSPDARSTEEYCMFAVQSEVSTSSYSLHWLGGAVFRQSYMVFDLANEEVAMAQASLGGATSTEEEEEVVPFASFGARVPESTWARPDYCPGSYAQCGGSGDSESLPPPVKIGIGLGVGLFCLLVGGLSFWAIRRCRRIRKGGREVSAKQADMEQEANPQDGTGDGCNAAQEGSLPQAAVTSEGPHDEDHRRAA</sequence>
<dbReference type="GO" id="GO:0004190">
    <property type="term" value="F:aspartic-type endopeptidase activity"/>
    <property type="evidence" value="ECO:0007669"/>
    <property type="project" value="InterPro"/>
</dbReference>
<dbReference type="PANTHER" id="PTHR47966:SF73">
    <property type="entry name" value="PEPTIDASE A1 DOMAIN-CONTAINING PROTEIN"/>
    <property type="match status" value="1"/>
</dbReference>
<name>A0AAX4ILR1_9PEZI</name>
<gene>
    <name evidence="6" type="ORF">CDEST_08707</name>
</gene>
<keyword evidence="4" id="KW-0732">Signal</keyword>
<dbReference type="GO" id="GO:0006508">
    <property type="term" value="P:proteolysis"/>
    <property type="evidence" value="ECO:0007669"/>
    <property type="project" value="InterPro"/>
</dbReference>
<dbReference type="GeneID" id="87945210"/>
<keyword evidence="3" id="KW-0812">Transmembrane</keyword>
<accession>A0AAX4ILR1</accession>
<keyword evidence="3" id="KW-1133">Transmembrane helix</keyword>
<feature type="domain" description="Peptidase A1" evidence="5">
    <location>
        <begin position="71"/>
        <end position="448"/>
    </location>
</feature>
<comment type="similarity">
    <text evidence="1">Belongs to the peptidase A1 family.</text>
</comment>
<evidence type="ECO:0000313" key="6">
    <source>
        <dbReference type="EMBL" id="WQF83693.1"/>
    </source>
</evidence>
<dbReference type="EMBL" id="CP137309">
    <property type="protein sequence ID" value="WQF83693.1"/>
    <property type="molecule type" value="Genomic_DNA"/>
</dbReference>
<evidence type="ECO:0000259" key="5">
    <source>
        <dbReference type="PROSITE" id="PS51767"/>
    </source>
</evidence>
<proteinExistence type="inferred from homology"/>
<protein>
    <submittedName>
        <fullName evidence="6">Aspartic peptidase A1 family, aspartic peptidase domain superfamily</fullName>
    </submittedName>
</protein>
<evidence type="ECO:0000256" key="3">
    <source>
        <dbReference type="SAM" id="Phobius"/>
    </source>
</evidence>
<feature type="signal peptide" evidence="4">
    <location>
        <begin position="1"/>
        <end position="19"/>
    </location>
</feature>
<evidence type="ECO:0000313" key="7">
    <source>
        <dbReference type="Proteomes" id="UP001322277"/>
    </source>
</evidence>
<keyword evidence="7" id="KW-1185">Reference proteome</keyword>
<organism evidence="6 7">
    <name type="scientific">Colletotrichum destructivum</name>
    <dbReference type="NCBI Taxonomy" id="34406"/>
    <lineage>
        <taxon>Eukaryota</taxon>
        <taxon>Fungi</taxon>
        <taxon>Dikarya</taxon>
        <taxon>Ascomycota</taxon>
        <taxon>Pezizomycotina</taxon>
        <taxon>Sordariomycetes</taxon>
        <taxon>Hypocreomycetidae</taxon>
        <taxon>Glomerellales</taxon>
        <taxon>Glomerellaceae</taxon>
        <taxon>Colletotrichum</taxon>
        <taxon>Colletotrichum destructivum species complex</taxon>
    </lineage>
</organism>
<feature type="transmembrane region" description="Helical" evidence="3">
    <location>
        <begin position="507"/>
        <end position="528"/>
    </location>
</feature>
<dbReference type="Proteomes" id="UP001322277">
    <property type="component" value="Chromosome 5"/>
</dbReference>
<dbReference type="SUPFAM" id="SSF50630">
    <property type="entry name" value="Acid proteases"/>
    <property type="match status" value="1"/>
</dbReference>
<evidence type="ECO:0000256" key="2">
    <source>
        <dbReference type="SAM" id="MobiDB-lite"/>
    </source>
</evidence>
<dbReference type="KEGG" id="cdet:87945210"/>
<feature type="region of interest" description="Disordered" evidence="2">
    <location>
        <begin position="539"/>
        <end position="589"/>
    </location>
</feature>
<dbReference type="InterPro" id="IPR021109">
    <property type="entry name" value="Peptidase_aspartic_dom_sf"/>
</dbReference>
<keyword evidence="3" id="KW-0472">Membrane</keyword>
<dbReference type="AlphaFoldDB" id="A0AAX4ILR1"/>
<dbReference type="InterPro" id="IPR001461">
    <property type="entry name" value="Aspartic_peptidase_A1"/>
</dbReference>
<dbReference type="PRINTS" id="PR00792">
    <property type="entry name" value="PEPSIN"/>
</dbReference>
<dbReference type="Pfam" id="PF00026">
    <property type="entry name" value="Asp"/>
    <property type="match status" value="1"/>
</dbReference>
<dbReference type="Gene3D" id="2.40.70.10">
    <property type="entry name" value="Acid Proteases"/>
    <property type="match status" value="2"/>
</dbReference>
<reference evidence="7" key="1">
    <citation type="journal article" date="2023" name="bioRxiv">
        <title>Complete genome of the Medicago anthracnose fungus, Colletotrichum destructivum, reveals a mini-chromosome-like region within a core chromosome.</title>
        <authorList>
            <person name="Lapalu N."/>
            <person name="Simon A."/>
            <person name="Lu A."/>
            <person name="Plaumann P.-L."/>
            <person name="Amselem J."/>
            <person name="Pigne S."/>
            <person name="Auger A."/>
            <person name="Koch C."/>
            <person name="Dallery J.-F."/>
            <person name="O'Connell R.J."/>
        </authorList>
    </citation>
    <scope>NUCLEOTIDE SEQUENCE [LARGE SCALE GENOMIC DNA]</scope>
    <source>
        <strain evidence="7">CBS 520.97</strain>
    </source>
</reference>
<feature type="compositionally biased region" description="Basic and acidic residues" evidence="2">
    <location>
        <begin position="579"/>
        <end position="589"/>
    </location>
</feature>
<feature type="chain" id="PRO_5043769210" evidence="4">
    <location>
        <begin position="20"/>
        <end position="589"/>
    </location>
</feature>
<evidence type="ECO:0000256" key="1">
    <source>
        <dbReference type="ARBA" id="ARBA00007447"/>
    </source>
</evidence>
<dbReference type="RefSeq" id="XP_062780917.1">
    <property type="nucleotide sequence ID" value="XM_062924866.1"/>
</dbReference>
<dbReference type="PANTHER" id="PTHR47966">
    <property type="entry name" value="BETA-SITE APP-CLEAVING ENZYME, ISOFORM A-RELATED"/>
    <property type="match status" value="1"/>
</dbReference>
<dbReference type="PROSITE" id="PS51767">
    <property type="entry name" value="PEPTIDASE_A1"/>
    <property type="match status" value="1"/>
</dbReference>
<evidence type="ECO:0000256" key="4">
    <source>
        <dbReference type="SAM" id="SignalP"/>
    </source>
</evidence>
<dbReference type="InterPro" id="IPR033121">
    <property type="entry name" value="PEPTIDASE_A1"/>
</dbReference>